<accession>A0A0A7FSY3</accession>
<gene>
    <name evidence="2" type="ORF">U729_2520</name>
</gene>
<keyword evidence="1" id="KW-0812">Transmembrane</keyword>
<evidence type="ECO:0000313" key="2">
    <source>
        <dbReference type="EMBL" id="AIY82707.1"/>
    </source>
</evidence>
<dbReference type="AlphaFoldDB" id="A0A0A7FSY3"/>
<evidence type="ECO:0000313" key="3">
    <source>
        <dbReference type="Proteomes" id="UP000030635"/>
    </source>
</evidence>
<name>A0A0A7FSY3_9CLOT</name>
<keyword evidence="3" id="KW-1185">Reference proteome</keyword>
<keyword evidence="1" id="KW-1133">Transmembrane helix</keyword>
<dbReference type="KEGG" id="cbv:U729_2520"/>
<protein>
    <submittedName>
        <fullName evidence="2">Uncharacterized protein</fullName>
    </submittedName>
</protein>
<reference evidence="2 3" key="1">
    <citation type="journal article" date="2015" name="Infect. Genet. Evol.">
        <title>Genomic sequences of six botulinum neurotoxin-producing strains representing three clostridial species illustrate the mobility and diversity of botulinum neurotoxin genes.</title>
        <authorList>
            <person name="Smith T.J."/>
            <person name="Hill K.K."/>
            <person name="Xie G."/>
            <person name="Foley B.T."/>
            <person name="Williamson C.H."/>
            <person name="Foster J.T."/>
            <person name="Johnson S.L."/>
            <person name="Chertkov O."/>
            <person name="Teshima H."/>
            <person name="Gibbons H.S."/>
            <person name="Johnsky L.A."/>
            <person name="Karavis M.A."/>
            <person name="Smith L.A."/>
        </authorList>
    </citation>
    <scope>NUCLEOTIDE SEQUENCE [LARGE SCALE GENOMIC DNA]</scope>
    <source>
        <strain evidence="2">Sullivan</strain>
    </source>
</reference>
<dbReference type="EMBL" id="CP006905">
    <property type="protein sequence ID" value="AIY82707.1"/>
    <property type="molecule type" value="Genomic_DNA"/>
</dbReference>
<feature type="transmembrane region" description="Helical" evidence="1">
    <location>
        <begin position="6"/>
        <end position="24"/>
    </location>
</feature>
<dbReference type="Proteomes" id="UP000030635">
    <property type="component" value="Chromosome"/>
</dbReference>
<organism evidence="2 3">
    <name type="scientific">Clostridium baratii str. Sullivan</name>
    <dbReference type="NCBI Taxonomy" id="1415775"/>
    <lineage>
        <taxon>Bacteria</taxon>
        <taxon>Bacillati</taxon>
        <taxon>Bacillota</taxon>
        <taxon>Clostridia</taxon>
        <taxon>Eubacteriales</taxon>
        <taxon>Clostridiaceae</taxon>
        <taxon>Clostridium</taxon>
    </lineage>
</organism>
<sequence length="43" mass="5021">MNILFYIAIALPLILVIGLIAYNVSKLKKSRDNTLKRREDFKK</sequence>
<proteinExistence type="predicted"/>
<evidence type="ECO:0000256" key="1">
    <source>
        <dbReference type="SAM" id="Phobius"/>
    </source>
</evidence>
<keyword evidence="1" id="KW-0472">Membrane</keyword>
<dbReference type="HOGENOM" id="CLU_3231610_0_0_9"/>
<dbReference type="RefSeq" id="WP_278248767.1">
    <property type="nucleotide sequence ID" value="NZ_CP006905.1"/>
</dbReference>